<reference evidence="12" key="1">
    <citation type="submission" date="2022-08" db="EMBL/GenBank/DDBJ databases">
        <title>Novel sulfate-reducing endosymbionts in the free-living metamonad Anaeramoeba.</title>
        <authorList>
            <person name="Jerlstrom-Hultqvist J."/>
            <person name="Cepicka I."/>
            <person name="Gallot-Lavallee L."/>
            <person name="Salas-Leiva D."/>
            <person name="Curtis B.A."/>
            <person name="Zahonova K."/>
            <person name="Pipaliya S."/>
            <person name="Dacks J."/>
            <person name="Roger A.J."/>
        </authorList>
    </citation>
    <scope>NUCLEOTIDE SEQUENCE</scope>
    <source>
        <strain evidence="12">Schooner1</strain>
    </source>
</reference>
<evidence type="ECO:0000256" key="5">
    <source>
        <dbReference type="ARBA" id="ARBA00022824"/>
    </source>
</evidence>
<name>A0ABQ8XAX1_9EUKA</name>
<evidence type="ECO:0000256" key="4">
    <source>
        <dbReference type="ARBA" id="ARBA00022692"/>
    </source>
</evidence>
<feature type="transmembrane region" description="Helical" evidence="11">
    <location>
        <begin position="80"/>
        <end position="100"/>
    </location>
</feature>
<keyword evidence="13" id="KW-1185">Reference proteome</keyword>
<feature type="transmembrane region" description="Helical" evidence="11">
    <location>
        <begin position="218"/>
        <end position="240"/>
    </location>
</feature>
<dbReference type="InterPro" id="IPR014371">
    <property type="entry name" value="Oat_ACAT_DAG_ARE"/>
</dbReference>
<keyword evidence="4 11" id="KW-0812">Transmembrane</keyword>
<evidence type="ECO:0000256" key="2">
    <source>
        <dbReference type="ARBA" id="ARBA00009010"/>
    </source>
</evidence>
<comment type="caution">
    <text evidence="12">The sequence shown here is derived from an EMBL/GenBank/DDBJ whole genome shotgun (WGS) entry which is preliminary data.</text>
</comment>
<evidence type="ECO:0000256" key="8">
    <source>
        <dbReference type="ARBA" id="ARBA00023315"/>
    </source>
</evidence>
<feature type="transmembrane region" description="Helical" evidence="11">
    <location>
        <begin position="363"/>
        <end position="382"/>
    </location>
</feature>
<dbReference type="PIRSF" id="PIRSF000439">
    <property type="entry name" value="Oat_ACAT_DAG_ARE"/>
    <property type="match status" value="1"/>
</dbReference>
<evidence type="ECO:0000256" key="9">
    <source>
        <dbReference type="PIRNR" id="PIRNR000439"/>
    </source>
</evidence>
<keyword evidence="8 9" id="KW-0012">Acyltransferase</keyword>
<dbReference type="InterPro" id="IPR004299">
    <property type="entry name" value="MBOAT_fam"/>
</dbReference>
<feature type="transmembrane region" description="Helical" evidence="11">
    <location>
        <begin position="112"/>
        <end position="132"/>
    </location>
</feature>
<gene>
    <name evidence="12" type="ORF">M0813_07683</name>
</gene>
<dbReference type="Pfam" id="PF03062">
    <property type="entry name" value="MBOAT"/>
    <property type="match status" value="1"/>
</dbReference>
<protein>
    <recommendedName>
        <fullName evidence="9">O-acyltransferase</fullName>
    </recommendedName>
</protein>
<comment type="similarity">
    <text evidence="2 9">Belongs to the membrane-bound acyltransferase family. Sterol o-acyltransferase subfamily.</text>
</comment>
<keyword evidence="7 9" id="KW-0472">Membrane</keyword>
<evidence type="ECO:0000256" key="11">
    <source>
        <dbReference type="SAM" id="Phobius"/>
    </source>
</evidence>
<evidence type="ECO:0000256" key="1">
    <source>
        <dbReference type="ARBA" id="ARBA00004477"/>
    </source>
</evidence>
<dbReference type="EMBL" id="JAOAOG010000320">
    <property type="protein sequence ID" value="KAJ6229455.1"/>
    <property type="molecule type" value="Genomic_DNA"/>
</dbReference>
<keyword evidence="5 9" id="KW-0256">Endoplasmic reticulum</keyword>
<organism evidence="12 13">
    <name type="scientific">Anaeramoeba flamelloides</name>
    <dbReference type="NCBI Taxonomy" id="1746091"/>
    <lineage>
        <taxon>Eukaryota</taxon>
        <taxon>Metamonada</taxon>
        <taxon>Anaeramoebidae</taxon>
        <taxon>Anaeramoeba</taxon>
    </lineage>
</organism>
<dbReference type="Proteomes" id="UP001150062">
    <property type="component" value="Unassembled WGS sequence"/>
</dbReference>
<feature type="transmembrane region" description="Helical" evidence="11">
    <location>
        <begin position="333"/>
        <end position="357"/>
    </location>
</feature>
<keyword evidence="6 11" id="KW-1133">Transmembrane helix</keyword>
<keyword evidence="3 9" id="KW-0808">Transferase</keyword>
<proteinExistence type="inferred from homology"/>
<feature type="transmembrane region" description="Helical" evidence="11">
    <location>
        <begin position="144"/>
        <end position="164"/>
    </location>
</feature>
<dbReference type="PANTHER" id="PTHR10408">
    <property type="entry name" value="STEROL O-ACYLTRANSFERASE"/>
    <property type="match status" value="1"/>
</dbReference>
<evidence type="ECO:0000256" key="7">
    <source>
        <dbReference type="ARBA" id="ARBA00023136"/>
    </source>
</evidence>
<accession>A0ABQ8XAX1</accession>
<sequence length="418" mass="48879">MKKKLKNTNQIKDDKRQNQQHKTQTGLEDYSNWSIKSILGLLPMLIFGLIELIVIKYFNIDCQFTYNLSLETYLNIFVPVPKLAICLSLTVFSYCLFYPLKRLYLKGYCNYNLLMVLRVILSIGILSAPVFLLKIEINPFLNSFVGLVPIVTLLKSHSYLEVMFEDLRSKTTKKEKAVLRQELIKSQSIGDFVHFSFRPNLVYENKCVLLKKINYRRIFVYLIFSTILNFVMLFVVTNMFNRLKVPDHSLKGRIQTAICLGPSNGVFWITQFMLVYHCFLTLLADLTRYQDRNFYGNWINCTSISDFWKKWNTLVNVYSVKHIYKPLRKTGKVSVIVAGLTVFATSGLLHEYIIWATFGVFDYMWLLVFLTQPILIFIEKLLSPFNLKIWIQAIKVVNLMILMPIAETIAQKYIFKNI</sequence>
<evidence type="ECO:0000313" key="12">
    <source>
        <dbReference type="EMBL" id="KAJ6229455.1"/>
    </source>
</evidence>
<evidence type="ECO:0000313" key="13">
    <source>
        <dbReference type="Proteomes" id="UP001150062"/>
    </source>
</evidence>
<evidence type="ECO:0000256" key="10">
    <source>
        <dbReference type="SAM" id="MobiDB-lite"/>
    </source>
</evidence>
<comment type="subcellular location">
    <subcellularLocation>
        <location evidence="1 9">Endoplasmic reticulum membrane</location>
        <topology evidence="1 9">Multi-pass membrane protein</topology>
    </subcellularLocation>
</comment>
<feature type="transmembrane region" description="Helical" evidence="11">
    <location>
        <begin position="265"/>
        <end position="284"/>
    </location>
</feature>
<feature type="region of interest" description="Disordered" evidence="10">
    <location>
        <begin position="1"/>
        <end position="25"/>
    </location>
</feature>
<feature type="transmembrane region" description="Helical" evidence="11">
    <location>
        <begin position="38"/>
        <end position="60"/>
    </location>
</feature>
<evidence type="ECO:0000256" key="6">
    <source>
        <dbReference type="ARBA" id="ARBA00022989"/>
    </source>
</evidence>
<evidence type="ECO:0000256" key="3">
    <source>
        <dbReference type="ARBA" id="ARBA00022679"/>
    </source>
</evidence>